<accession>A0A1A6I150</accession>
<sequence length="361" mass="39348">MVSFKGKRLSSADDGAEALGQRGTDSSSLPKMALDCGQQGKDDTMLTSWEGAPGAEVAVACLHPDTYLWTHHTNPSHTHLHSIHLSLLLRTLFFSNIPLLQLRGPFHYNGSACMQDINAANFRLEEGRESVQHVEAFLLSHSLCRNSHSRDQGQPGCLLVGHLTLCSESFDACCFNHNLAMGVNLISMSKILKCTDIKDIIILRAEDNADALVLVFEAPNQKKVSDYDMNILECQNKEYSYAVKMPSDEFVIICLDLSYFGDFVVVSCAKDRVKFSASGELGNENIKLSQASNVDKEEEADAFLAQYSSAAKLGAVLQHQGSLGLRQDSEGVSGVRDSGPVDPQPASVSPSHEDEGNATQR</sequence>
<organism evidence="8 9">
    <name type="scientific">Neotoma lepida</name>
    <name type="common">Desert woodrat</name>
    <dbReference type="NCBI Taxonomy" id="56216"/>
    <lineage>
        <taxon>Eukaryota</taxon>
        <taxon>Metazoa</taxon>
        <taxon>Chordata</taxon>
        <taxon>Craniata</taxon>
        <taxon>Vertebrata</taxon>
        <taxon>Euteleostomi</taxon>
        <taxon>Mammalia</taxon>
        <taxon>Eutheria</taxon>
        <taxon>Euarchontoglires</taxon>
        <taxon>Glires</taxon>
        <taxon>Rodentia</taxon>
        <taxon>Myomorpha</taxon>
        <taxon>Muroidea</taxon>
        <taxon>Cricetidae</taxon>
        <taxon>Neotominae</taxon>
        <taxon>Neotoma</taxon>
    </lineage>
</organism>
<dbReference type="STRING" id="56216.A0A1A6I150"/>
<feature type="domain" description="Proliferating cell nuclear antigen PCNA C-terminal" evidence="7">
    <location>
        <begin position="235"/>
        <end position="301"/>
    </location>
</feature>
<dbReference type="GO" id="GO:0006272">
    <property type="term" value="P:leading strand elongation"/>
    <property type="evidence" value="ECO:0007669"/>
    <property type="project" value="TreeGrafter"/>
</dbReference>
<evidence type="ECO:0000256" key="5">
    <source>
        <dbReference type="SAM" id="MobiDB-lite"/>
    </source>
</evidence>
<protein>
    <recommendedName>
        <fullName evidence="2">Proliferating cell nuclear antigen</fullName>
    </recommendedName>
</protein>
<feature type="domain" description="Proliferating cell nuclear antigen PCNA N-terminal" evidence="6">
    <location>
        <begin position="162"/>
        <end position="233"/>
    </location>
</feature>
<comment type="similarity">
    <text evidence="1">Belongs to the PCNA family.</text>
</comment>
<dbReference type="InterPro" id="IPR022649">
    <property type="entry name" value="Pr_cel_nuc_antig_C"/>
</dbReference>
<dbReference type="GO" id="GO:0019985">
    <property type="term" value="P:translesion synthesis"/>
    <property type="evidence" value="ECO:0007669"/>
    <property type="project" value="TreeGrafter"/>
</dbReference>
<feature type="non-terminal residue" evidence="8">
    <location>
        <position position="361"/>
    </location>
</feature>
<dbReference type="Pfam" id="PF02747">
    <property type="entry name" value="PCNA_C"/>
    <property type="match status" value="1"/>
</dbReference>
<evidence type="ECO:0000256" key="2">
    <source>
        <dbReference type="ARBA" id="ARBA00020229"/>
    </source>
</evidence>
<dbReference type="PANTHER" id="PTHR11352">
    <property type="entry name" value="PROLIFERATING CELL NUCLEAR ANTIGEN"/>
    <property type="match status" value="1"/>
</dbReference>
<reference evidence="8 9" key="1">
    <citation type="submission" date="2016-06" db="EMBL/GenBank/DDBJ databases">
        <title>The Draft Genome Sequence and Annotation of the Desert Woodrat Neotoma lepida.</title>
        <authorList>
            <person name="Campbell M."/>
            <person name="Oakeson K.F."/>
            <person name="Yandell M."/>
            <person name="Halpert J.R."/>
            <person name="Dearing D."/>
        </authorList>
    </citation>
    <scope>NUCLEOTIDE SEQUENCE [LARGE SCALE GENOMIC DNA]</scope>
    <source>
        <strain evidence="8">417</strain>
        <tissue evidence="8">Liver</tissue>
    </source>
</reference>
<dbReference type="EMBL" id="LZPO01000002">
    <property type="protein sequence ID" value="OBS83692.1"/>
    <property type="molecule type" value="Genomic_DNA"/>
</dbReference>
<dbReference type="InterPro" id="IPR046938">
    <property type="entry name" value="DNA_clamp_sf"/>
</dbReference>
<evidence type="ECO:0000259" key="6">
    <source>
        <dbReference type="Pfam" id="PF00705"/>
    </source>
</evidence>
<proteinExistence type="inferred from homology"/>
<dbReference type="InterPro" id="IPR022648">
    <property type="entry name" value="Pr_cel_nuc_antig_N"/>
</dbReference>
<gene>
    <name evidence="8" type="ORF">A6R68_22295</name>
</gene>
<dbReference type="GO" id="GO:0006275">
    <property type="term" value="P:regulation of DNA replication"/>
    <property type="evidence" value="ECO:0007669"/>
    <property type="project" value="InterPro"/>
</dbReference>
<dbReference type="OrthoDB" id="534348at2759"/>
<comment type="caution">
    <text evidence="8">The sequence shown here is derived from an EMBL/GenBank/DDBJ whole genome shotgun (WGS) entry which is preliminary data.</text>
</comment>
<dbReference type="GO" id="GO:0006298">
    <property type="term" value="P:mismatch repair"/>
    <property type="evidence" value="ECO:0007669"/>
    <property type="project" value="TreeGrafter"/>
</dbReference>
<dbReference type="GO" id="GO:0030337">
    <property type="term" value="F:DNA polymerase processivity factor activity"/>
    <property type="evidence" value="ECO:0007669"/>
    <property type="project" value="InterPro"/>
</dbReference>
<evidence type="ECO:0000313" key="8">
    <source>
        <dbReference type="EMBL" id="OBS83692.1"/>
    </source>
</evidence>
<evidence type="ECO:0000256" key="1">
    <source>
        <dbReference type="ARBA" id="ARBA00010462"/>
    </source>
</evidence>
<evidence type="ECO:0000313" key="9">
    <source>
        <dbReference type="Proteomes" id="UP000092124"/>
    </source>
</evidence>
<dbReference type="NCBIfam" id="TIGR00590">
    <property type="entry name" value="pcna"/>
    <property type="match status" value="1"/>
</dbReference>
<dbReference type="Gene3D" id="3.10.150.10">
    <property type="entry name" value="DNA Polymerase III, subunit A, domain 2"/>
    <property type="match status" value="2"/>
</dbReference>
<dbReference type="InterPro" id="IPR000730">
    <property type="entry name" value="Pr_cel_nuc_antig"/>
</dbReference>
<dbReference type="Pfam" id="PF00705">
    <property type="entry name" value="PCNA_N"/>
    <property type="match status" value="1"/>
</dbReference>
<dbReference type="PANTHER" id="PTHR11352:SF0">
    <property type="entry name" value="PROLIFERATING CELL NUCLEAR ANTIGEN"/>
    <property type="match status" value="1"/>
</dbReference>
<evidence type="ECO:0000256" key="3">
    <source>
        <dbReference type="ARBA" id="ARBA00023125"/>
    </source>
</evidence>
<dbReference type="GO" id="GO:0003677">
    <property type="term" value="F:DNA binding"/>
    <property type="evidence" value="ECO:0007669"/>
    <property type="project" value="UniProtKB-KW"/>
</dbReference>
<comment type="function">
    <text evidence="4">Auxiliary protein of DNA polymerase delta and epsilon, is involved in the control of eukaryotic DNA replication by increasing the polymerase's processibility during elongation of the leading strand. Induces a robust stimulatory effect on the 3'-5' exonuclease and 3'-phosphodiesterase, but not apurinic-apyrimidinic (AP) endonuclease, APEX2 activities. Has to be loaded onto DNA in order to be able to stimulate APEX2. Plays a key role in DNA damage response (DDR) by being conveniently positioned at the replication fork to coordinate DNA replication with DNA repair and DNA damage tolerance pathways. Acts as a loading platform to recruit DDR proteins that allow completion of DNA replication after DNA damage and promote postreplication repair: Monoubiquitinated PCNA leads to recruitment of translesion (TLS) polymerases, while 'Lys-63'-linked polyubiquitination of PCNA is involved in error-free pathway and employs recombination mechanisms to synthesize across the lesion.</text>
</comment>
<dbReference type="AlphaFoldDB" id="A0A1A6I150"/>
<feature type="region of interest" description="Disordered" evidence="5">
    <location>
        <begin position="324"/>
        <end position="361"/>
    </location>
</feature>
<keyword evidence="3" id="KW-0238">DNA-binding</keyword>
<keyword evidence="9" id="KW-1185">Reference proteome</keyword>
<evidence type="ECO:0000259" key="7">
    <source>
        <dbReference type="Pfam" id="PF02747"/>
    </source>
</evidence>
<evidence type="ECO:0000256" key="4">
    <source>
        <dbReference type="ARBA" id="ARBA00045553"/>
    </source>
</evidence>
<dbReference type="SUPFAM" id="SSF55979">
    <property type="entry name" value="DNA clamp"/>
    <property type="match status" value="2"/>
</dbReference>
<dbReference type="Proteomes" id="UP000092124">
    <property type="component" value="Unassembled WGS sequence"/>
</dbReference>
<feature type="region of interest" description="Disordered" evidence="5">
    <location>
        <begin position="1"/>
        <end position="31"/>
    </location>
</feature>
<dbReference type="GO" id="GO:0043626">
    <property type="term" value="C:PCNA complex"/>
    <property type="evidence" value="ECO:0007669"/>
    <property type="project" value="TreeGrafter"/>
</dbReference>
<name>A0A1A6I150_NEOLE</name>